<evidence type="ECO:0000313" key="2">
    <source>
        <dbReference type="Proteomes" id="UP000092093"/>
    </source>
</evidence>
<sequence length="289" mass="31315">MLGRLCIEVAHPAQRIWEVGRCFGKRWRSNLIAENALQAIPRHRVMTGEAKIALGASDEEGACQNDTSKSSKVHVAAIHHIEGSRFEEQVVEPVNICIAGSADVDAGWDRATKIQLGMHFDPSFGASKIGPWEETQREIDGRGIQSVNRVLQFQSEILSGVENTRLAHEAFGEIFPESVVPLLVGIGQGGLGNSFSKTKMVEGFASGVETGGYVAQSFPPGQLRKGHADQLLSATEMPNLALRIVALDQPVERLPMNEFEDLGEDVAARVHGRVSSKTSVQSSNASHPF</sequence>
<accession>A0A1B7WDW0</accession>
<dbReference type="Proteomes" id="UP000092093">
    <property type="component" value="Unassembled WGS sequence"/>
</dbReference>
<evidence type="ECO:0000313" key="1">
    <source>
        <dbReference type="EMBL" id="OBQ35334.1"/>
    </source>
</evidence>
<reference evidence="1 2" key="1">
    <citation type="submission" date="2015-09" db="EMBL/GenBank/DDBJ databases">
        <title>Aphanizomenon flos-aquae WA102.</title>
        <authorList>
            <person name="Driscoll C."/>
        </authorList>
    </citation>
    <scope>NUCLEOTIDE SEQUENCE [LARGE SCALE GENOMIC DNA]</scope>
    <source>
        <strain evidence="1">WA102</strain>
    </source>
</reference>
<protein>
    <submittedName>
        <fullName evidence="1">Uncharacterized protein</fullName>
    </submittedName>
</protein>
<comment type="caution">
    <text evidence="1">The sequence shown here is derived from an EMBL/GenBank/DDBJ whole genome shotgun (WGS) entry which is preliminary data.</text>
</comment>
<dbReference type="EMBL" id="LJOW01000386">
    <property type="protein sequence ID" value="OBQ35334.1"/>
    <property type="molecule type" value="Genomic_DNA"/>
</dbReference>
<name>A0A1B7WDW0_APHFL</name>
<dbReference type="AlphaFoldDB" id="A0A1B7WDW0"/>
<proteinExistence type="predicted"/>
<organism evidence="1 2">
    <name type="scientific">Aphanizomenon flos-aquae WA102</name>
    <dbReference type="NCBI Taxonomy" id="1710896"/>
    <lineage>
        <taxon>Bacteria</taxon>
        <taxon>Bacillati</taxon>
        <taxon>Cyanobacteriota</taxon>
        <taxon>Cyanophyceae</taxon>
        <taxon>Nostocales</taxon>
        <taxon>Aphanizomenonaceae</taxon>
        <taxon>Aphanizomenon</taxon>
    </lineage>
</organism>
<gene>
    <name evidence="1" type="ORF">AN484_26270</name>
</gene>